<dbReference type="InterPro" id="IPR058965">
    <property type="entry name" value="SOI/HabA-like"/>
</dbReference>
<evidence type="ECO:0008006" key="4">
    <source>
        <dbReference type="Google" id="ProtNLM"/>
    </source>
</evidence>
<sequence length="153" mass="16104">MIGHGAVVMLFALAAGFGLAMSLIGGFEVLPGWIIGFTLPGDAEAWARTHVGGLLNGLLVMVGALVIAHLRPPARTARNLGWMLVGTGYGNTVFYWFGMIAANRALTFGDNRFGPSDWAGVLGLIPALVFAFVSMVAMVMIIRHAWSAGESTA</sequence>
<comment type="caution">
    <text evidence="2">The sequence shown here is derived from an EMBL/GenBank/DDBJ whole genome shotgun (WGS) entry which is preliminary data.</text>
</comment>
<gene>
    <name evidence="2" type="ORF">DEH80_07510</name>
</gene>
<evidence type="ECO:0000313" key="3">
    <source>
        <dbReference type="Proteomes" id="UP000251800"/>
    </source>
</evidence>
<accession>A0A363UML6</accession>
<evidence type="ECO:0000256" key="1">
    <source>
        <dbReference type="SAM" id="Phobius"/>
    </source>
</evidence>
<keyword evidence="1" id="KW-1133">Transmembrane helix</keyword>
<feature type="transmembrane region" description="Helical" evidence="1">
    <location>
        <begin position="80"/>
        <end position="98"/>
    </location>
</feature>
<feature type="transmembrane region" description="Helical" evidence="1">
    <location>
        <begin position="118"/>
        <end position="142"/>
    </location>
</feature>
<dbReference type="NCBIfam" id="NF045734">
    <property type="entry name" value="StyOxIsoStyC"/>
    <property type="match status" value="1"/>
</dbReference>
<dbReference type="AlphaFoldDB" id="A0A363UML6"/>
<feature type="transmembrane region" description="Helical" evidence="1">
    <location>
        <begin position="46"/>
        <end position="68"/>
    </location>
</feature>
<dbReference type="InterPro" id="IPR054803">
    <property type="entry name" value="StyOxIsoStyC"/>
</dbReference>
<evidence type="ECO:0000313" key="2">
    <source>
        <dbReference type="EMBL" id="PWN56650.1"/>
    </source>
</evidence>
<keyword evidence="1" id="KW-0472">Membrane</keyword>
<reference evidence="2 3" key="1">
    <citation type="submission" date="2018-05" db="EMBL/GenBank/DDBJ databases">
        <title>Abyssibacter profundi OUC007T gen. nov., sp. nov, a marine bacterium isolated from seawater of the Mariana Trench.</title>
        <authorList>
            <person name="Zhou S."/>
        </authorList>
    </citation>
    <scope>NUCLEOTIDE SEQUENCE [LARGE SCALE GENOMIC DNA]</scope>
    <source>
        <strain evidence="2 3">OUC007</strain>
    </source>
</reference>
<proteinExistence type="predicted"/>
<dbReference type="Proteomes" id="UP000251800">
    <property type="component" value="Unassembled WGS sequence"/>
</dbReference>
<keyword evidence="1" id="KW-0812">Transmembrane</keyword>
<organism evidence="2 3">
    <name type="scientific">Abyssibacter profundi</name>
    <dbReference type="NCBI Taxonomy" id="2182787"/>
    <lineage>
        <taxon>Bacteria</taxon>
        <taxon>Pseudomonadati</taxon>
        <taxon>Pseudomonadota</taxon>
        <taxon>Gammaproteobacteria</taxon>
        <taxon>Chromatiales</taxon>
        <taxon>Oceanococcaceae</taxon>
        <taxon>Abyssibacter</taxon>
    </lineage>
</organism>
<dbReference type="Pfam" id="PF26512">
    <property type="entry name" value="SOI"/>
    <property type="match status" value="1"/>
</dbReference>
<dbReference type="EMBL" id="QEQK01000005">
    <property type="protein sequence ID" value="PWN56650.1"/>
    <property type="molecule type" value="Genomic_DNA"/>
</dbReference>
<keyword evidence="3" id="KW-1185">Reference proteome</keyword>
<protein>
    <recommendedName>
        <fullName evidence="4">Isomerase</fullName>
    </recommendedName>
</protein>
<name>A0A363UML6_9GAMM</name>